<reference evidence="3 4" key="1">
    <citation type="submission" date="2023-10" db="EMBL/GenBank/DDBJ databases">
        <title>Bacteria for the degradation of biodegradable plastic PBAT(Polybutylene adipate terephthalate).</title>
        <authorList>
            <person name="Weon H.-Y."/>
            <person name="Yeon J."/>
        </authorList>
    </citation>
    <scope>NUCLEOTIDE SEQUENCE [LARGE SCALE GENOMIC DNA]</scope>
    <source>
        <strain evidence="3 4">SBD 7-3</strain>
    </source>
</reference>
<accession>A0ABZ0CVU9</accession>
<dbReference type="EC" id="5.99.1.4" evidence="1"/>
<evidence type="ECO:0000313" key="3">
    <source>
        <dbReference type="EMBL" id="WOB09100.1"/>
    </source>
</evidence>
<dbReference type="EMBL" id="CP136336">
    <property type="protein sequence ID" value="WOB09100.1"/>
    <property type="molecule type" value="Genomic_DNA"/>
</dbReference>
<dbReference type="PANTHER" id="PTHR42943:SF2">
    <property type="entry name" value="GLUTATHIONE S-TRANSFERASE KAPPA 1"/>
    <property type="match status" value="1"/>
</dbReference>
<evidence type="ECO:0000313" key="4">
    <source>
        <dbReference type="Proteomes" id="UP001303946"/>
    </source>
</evidence>
<dbReference type="PIRSF" id="PIRSF006386">
    <property type="entry name" value="HCCAis_GSTk"/>
    <property type="match status" value="1"/>
</dbReference>
<dbReference type="InterPro" id="IPR051924">
    <property type="entry name" value="GST_Kappa/NadH"/>
</dbReference>
<comment type="catalytic activity">
    <reaction evidence="1">
        <text>2-hydroxychromene-2-carboxylate = (3E)-4-(2-hydroxyphenyl)-2-oxobut-3-enoate</text>
        <dbReference type="Rhea" id="RHEA:27401"/>
        <dbReference type="ChEBI" id="CHEBI:59350"/>
        <dbReference type="ChEBI" id="CHEBI:59353"/>
        <dbReference type="EC" id="5.99.1.4"/>
    </reaction>
</comment>
<dbReference type="SUPFAM" id="SSF52833">
    <property type="entry name" value="Thioredoxin-like"/>
    <property type="match status" value="1"/>
</dbReference>
<dbReference type="InterPro" id="IPR001853">
    <property type="entry name" value="DSBA-like_thioredoxin_dom"/>
</dbReference>
<dbReference type="Gene3D" id="3.40.30.10">
    <property type="entry name" value="Glutaredoxin"/>
    <property type="match status" value="1"/>
</dbReference>
<comment type="similarity">
    <text evidence="1">Belongs to the GST superfamily. NadH family.</text>
</comment>
<evidence type="ECO:0000259" key="2">
    <source>
        <dbReference type="Pfam" id="PF01323"/>
    </source>
</evidence>
<name>A0ABZ0CVU9_9BURK</name>
<evidence type="ECO:0000256" key="1">
    <source>
        <dbReference type="PIRNR" id="PIRNR006386"/>
    </source>
</evidence>
<keyword evidence="4" id="KW-1185">Reference proteome</keyword>
<keyword evidence="1" id="KW-0413">Isomerase</keyword>
<feature type="domain" description="DSBA-like thioredoxin" evidence="2">
    <location>
        <begin position="5"/>
        <end position="189"/>
    </location>
</feature>
<organism evidence="3 4">
    <name type="scientific">Piscinibacter gummiphilus</name>
    <dbReference type="NCBI Taxonomy" id="946333"/>
    <lineage>
        <taxon>Bacteria</taxon>
        <taxon>Pseudomonadati</taxon>
        <taxon>Pseudomonadota</taxon>
        <taxon>Betaproteobacteria</taxon>
        <taxon>Burkholderiales</taxon>
        <taxon>Sphaerotilaceae</taxon>
        <taxon>Piscinibacter</taxon>
    </lineage>
</organism>
<dbReference type="InterPro" id="IPR014440">
    <property type="entry name" value="HCCAis_GSTk"/>
</dbReference>
<dbReference type="InterPro" id="IPR036249">
    <property type="entry name" value="Thioredoxin-like_sf"/>
</dbReference>
<proteinExistence type="inferred from homology"/>
<dbReference type="Proteomes" id="UP001303946">
    <property type="component" value="Chromosome"/>
</dbReference>
<protein>
    <recommendedName>
        <fullName evidence="1">2-hydroxychromene-2-carboxylate isomerase</fullName>
        <ecNumber evidence="1">5.99.1.4</ecNumber>
    </recommendedName>
</protein>
<dbReference type="RefSeq" id="WP_316702059.1">
    <property type="nucleotide sequence ID" value="NZ_CP136336.1"/>
</dbReference>
<sequence length="214" mass="23742">MRHLRFSFDPISPYAYLAFERLPQVLEGLSYNVSYEPILLAGLLQHWGQKGPAEIVPKRDWTYRQVLWLGHKLQLPLQMPAAHPFNPLALLRLLLATAPAGGTPNRWASEQVLHHVWRGGADANDAERLSALTQRLAPQRDVSSAEVKDELKAATAAAAARGLFGVPTVEVDDKLFWGLDGLELLSAYLRGDPWFDGPEWASVSALPAAVQRKH</sequence>
<dbReference type="PANTHER" id="PTHR42943">
    <property type="entry name" value="GLUTATHIONE S-TRANSFERASE KAPPA"/>
    <property type="match status" value="1"/>
</dbReference>
<gene>
    <name evidence="3" type="ORF">RXV79_03355</name>
</gene>
<dbReference type="Pfam" id="PF01323">
    <property type="entry name" value="DSBA"/>
    <property type="match status" value="1"/>
</dbReference>